<feature type="compositionally biased region" description="Basic and acidic residues" evidence="1">
    <location>
        <begin position="1"/>
        <end position="14"/>
    </location>
</feature>
<dbReference type="EMBL" id="FOFV01000001">
    <property type="protein sequence ID" value="SEP93926.1"/>
    <property type="molecule type" value="Genomic_DNA"/>
</dbReference>
<keyword evidence="3" id="KW-1185">Reference proteome</keyword>
<evidence type="ECO:0000313" key="3">
    <source>
        <dbReference type="Proteomes" id="UP000199503"/>
    </source>
</evidence>
<evidence type="ECO:0000313" key="2">
    <source>
        <dbReference type="EMBL" id="SEP93926.1"/>
    </source>
</evidence>
<accession>A0A1H9BY36</accession>
<sequence length="54" mass="5766">MAEGETARARRSDDSQWNGLKSGLFVEGSDSPDGLQAFPVSFSSLSSLPFDDVT</sequence>
<name>A0A1H9BY36_9PSEU</name>
<reference evidence="3" key="1">
    <citation type="submission" date="2016-10" db="EMBL/GenBank/DDBJ databases">
        <authorList>
            <person name="Varghese N."/>
            <person name="Submissions S."/>
        </authorList>
    </citation>
    <scope>NUCLEOTIDE SEQUENCE [LARGE SCALE GENOMIC DNA]</scope>
    <source>
        <strain evidence="3">DSM 44437</strain>
    </source>
</reference>
<proteinExistence type="predicted"/>
<feature type="region of interest" description="Disordered" evidence="1">
    <location>
        <begin position="1"/>
        <end position="25"/>
    </location>
</feature>
<dbReference type="STRING" id="65499.SAMN04488000_101737"/>
<dbReference type="AlphaFoldDB" id="A0A1H9BY36"/>
<protein>
    <submittedName>
        <fullName evidence="2">Uncharacterized protein</fullName>
    </submittedName>
</protein>
<organism evidence="2 3">
    <name type="scientific">Lentzea albida</name>
    <dbReference type="NCBI Taxonomy" id="65499"/>
    <lineage>
        <taxon>Bacteria</taxon>
        <taxon>Bacillati</taxon>
        <taxon>Actinomycetota</taxon>
        <taxon>Actinomycetes</taxon>
        <taxon>Pseudonocardiales</taxon>
        <taxon>Pseudonocardiaceae</taxon>
        <taxon>Lentzea</taxon>
    </lineage>
</organism>
<evidence type="ECO:0000256" key="1">
    <source>
        <dbReference type="SAM" id="MobiDB-lite"/>
    </source>
</evidence>
<dbReference type="Proteomes" id="UP000199503">
    <property type="component" value="Unassembled WGS sequence"/>
</dbReference>
<gene>
    <name evidence="2" type="ORF">SAMN04488000_101737</name>
</gene>